<dbReference type="InterPro" id="IPR003591">
    <property type="entry name" value="Leu-rich_rpt_typical-subtyp"/>
</dbReference>
<keyword evidence="4" id="KW-1185">Reference proteome</keyword>
<dbReference type="InterPro" id="IPR050216">
    <property type="entry name" value="LRR_domain-containing"/>
</dbReference>
<dbReference type="InterPro" id="IPR032675">
    <property type="entry name" value="LRR_dom_sf"/>
</dbReference>
<organism evidence="3 4">
    <name type="scientific">Gigaspora rosea</name>
    <dbReference type="NCBI Taxonomy" id="44941"/>
    <lineage>
        <taxon>Eukaryota</taxon>
        <taxon>Fungi</taxon>
        <taxon>Fungi incertae sedis</taxon>
        <taxon>Mucoromycota</taxon>
        <taxon>Glomeromycotina</taxon>
        <taxon>Glomeromycetes</taxon>
        <taxon>Diversisporales</taxon>
        <taxon>Gigasporaceae</taxon>
        <taxon>Gigaspora</taxon>
    </lineage>
</organism>
<evidence type="ECO:0000313" key="4">
    <source>
        <dbReference type="Proteomes" id="UP000266673"/>
    </source>
</evidence>
<comment type="caution">
    <text evidence="3">The sequence shown here is derived from an EMBL/GenBank/DDBJ whole genome shotgun (WGS) entry which is preliminary data.</text>
</comment>
<evidence type="ECO:0000256" key="1">
    <source>
        <dbReference type="ARBA" id="ARBA00022614"/>
    </source>
</evidence>
<dbReference type="PROSITE" id="PS51450">
    <property type="entry name" value="LRR"/>
    <property type="match status" value="3"/>
</dbReference>
<proteinExistence type="predicted"/>
<name>A0A397TW85_9GLOM</name>
<protein>
    <submittedName>
        <fullName evidence="3">Uncharacterized protein</fullName>
    </submittedName>
</protein>
<dbReference type="Gene3D" id="3.80.10.10">
    <property type="entry name" value="Ribonuclease Inhibitor"/>
    <property type="match status" value="1"/>
</dbReference>
<reference evidence="3 4" key="1">
    <citation type="submission" date="2018-06" db="EMBL/GenBank/DDBJ databases">
        <title>Comparative genomics reveals the genomic features of Rhizophagus irregularis, R. cerebriforme, R. diaphanum and Gigaspora rosea, and their symbiotic lifestyle signature.</title>
        <authorList>
            <person name="Morin E."/>
            <person name="San Clemente H."/>
            <person name="Chen E.C.H."/>
            <person name="De La Providencia I."/>
            <person name="Hainaut M."/>
            <person name="Kuo A."/>
            <person name="Kohler A."/>
            <person name="Murat C."/>
            <person name="Tang N."/>
            <person name="Roy S."/>
            <person name="Loubradou J."/>
            <person name="Henrissat B."/>
            <person name="Grigoriev I.V."/>
            <person name="Corradi N."/>
            <person name="Roux C."/>
            <person name="Martin F.M."/>
        </authorList>
    </citation>
    <scope>NUCLEOTIDE SEQUENCE [LARGE SCALE GENOMIC DNA]</scope>
    <source>
        <strain evidence="3 4">DAOM 194757</strain>
    </source>
</reference>
<dbReference type="AlphaFoldDB" id="A0A397TW85"/>
<gene>
    <name evidence="3" type="ORF">C2G38_2232239</name>
</gene>
<evidence type="ECO:0000256" key="2">
    <source>
        <dbReference type="ARBA" id="ARBA00022737"/>
    </source>
</evidence>
<dbReference type="PANTHER" id="PTHR48051:SF39">
    <property type="entry name" value="P53-INDUCED DEATH DOMAIN PROTEIN 1"/>
    <property type="match status" value="1"/>
</dbReference>
<dbReference type="STRING" id="44941.A0A397TW85"/>
<sequence>MELLQGKEYLSILQGNEIKKHEHTVVLWNVKSDLKGGHTTTHYLKSLENNNSDNKQNYKTITRTFPCKNEVRLNDLNISKLIILAPAVPYLVLLRKLYLQYNKLTTIPESLFHLKSLEELHLQCNKLTSIPPQIGFLTSLRELFIHNNQIRKIPSQIRECEKCSFINLNDNNLTYLPAEFTTLENLRTLRVKGNPFEQPQNVDTRKVEGIISTLLDMCVQVVGSTMLERGKHFYCSNNQKVTCSQKENCIHNFLVKDILERLSIPTDYPPTVCSRCRVPLFQSSIFFNDFEYICGRWVPINFQLCSYTCRNITMKRYSLTNRINNYKAILP</sequence>
<keyword evidence="1" id="KW-0433">Leucine-rich repeat</keyword>
<dbReference type="PANTHER" id="PTHR48051">
    <property type="match status" value="1"/>
</dbReference>
<dbReference type="EMBL" id="QKWP01003418">
    <property type="protein sequence ID" value="RIB00977.1"/>
    <property type="molecule type" value="Genomic_DNA"/>
</dbReference>
<dbReference type="GO" id="GO:0005737">
    <property type="term" value="C:cytoplasm"/>
    <property type="evidence" value="ECO:0007669"/>
    <property type="project" value="TreeGrafter"/>
</dbReference>
<dbReference type="InterPro" id="IPR001611">
    <property type="entry name" value="Leu-rich_rpt"/>
</dbReference>
<dbReference type="OrthoDB" id="1394818at2759"/>
<dbReference type="SUPFAM" id="SSF52075">
    <property type="entry name" value="Outer arm dynein light chain 1"/>
    <property type="match status" value="1"/>
</dbReference>
<evidence type="ECO:0000313" key="3">
    <source>
        <dbReference type="EMBL" id="RIB00977.1"/>
    </source>
</evidence>
<accession>A0A397TW85</accession>
<dbReference type="Proteomes" id="UP000266673">
    <property type="component" value="Unassembled WGS sequence"/>
</dbReference>
<dbReference type="SMART" id="SM00369">
    <property type="entry name" value="LRR_TYP"/>
    <property type="match status" value="3"/>
</dbReference>
<keyword evidence="2" id="KW-0677">Repeat</keyword>
<dbReference type="Pfam" id="PF13855">
    <property type="entry name" value="LRR_8"/>
    <property type="match status" value="1"/>
</dbReference>